<dbReference type="Proteomes" id="UP000199544">
    <property type="component" value="Unassembled WGS sequence"/>
</dbReference>
<gene>
    <name evidence="5" type="ORF">SAMN04488137_3552</name>
</gene>
<dbReference type="InterPro" id="IPR058971">
    <property type="entry name" value="Rok_N_oligomerisation"/>
</dbReference>
<dbReference type="Pfam" id="PF26513">
    <property type="entry name" value="Rok_N"/>
    <property type="match status" value="1"/>
</dbReference>
<evidence type="ECO:0000256" key="2">
    <source>
        <dbReference type="SAM" id="MobiDB-lite"/>
    </source>
</evidence>
<dbReference type="EMBL" id="FNHW01000001">
    <property type="protein sequence ID" value="SDN10485.1"/>
    <property type="molecule type" value="Genomic_DNA"/>
</dbReference>
<name>A0A1G9YPE2_9BACL</name>
<sequence length="180" mass="20235">MSSEKEALLFRLHQMEEKERFFLKELQKERNEIYDRLREIDNQPNLTSLAAFKEPMKVREEAAVAVEAVLEDEATAAVTGKEEVVESLPSAGSSSAATAPRPKVSNVQAVREVLKGSSGSLTISEIKRELDRQYGLRLANLTTILYKLKKETDAITSPRRGVYFYEEPVSAGSEELQEKE</sequence>
<accession>A0A1G9YPE2</accession>
<evidence type="ECO:0000259" key="4">
    <source>
        <dbReference type="Pfam" id="PF26513"/>
    </source>
</evidence>
<proteinExistence type="predicted"/>
<keyword evidence="6" id="KW-1185">Reference proteome</keyword>
<dbReference type="OrthoDB" id="2452961at2"/>
<dbReference type="InterPro" id="IPR056984">
    <property type="entry name" value="WH_Rok"/>
</dbReference>
<feature type="region of interest" description="Disordered" evidence="2">
    <location>
        <begin position="81"/>
        <end position="103"/>
    </location>
</feature>
<feature type="compositionally biased region" description="Low complexity" evidence="2">
    <location>
        <begin position="90"/>
        <end position="99"/>
    </location>
</feature>
<organism evidence="5 6">
    <name type="scientific">Fictibacillus solisalsi</name>
    <dbReference type="NCBI Taxonomy" id="459525"/>
    <lineage>
        <taxon>Bacteria</taxon>
        <taxon>Bacillati</taxon>
        <taxon>Bacillota</taxon>
        <taxon>Bacilli</taxon>
        <taxon>Bacillales</taxon>
        <taxon>Fictibacillaceae</taxon>
        <taxon>Fictibacillus</taxon>
    </lineage>
</organism>
<keyword evidence="1" id="KW-0175">Coiled coil</keyword>
<evidence type="ECO:0000259" key="3">
    <source>
        <dbReference type="Pfam" id="PF23159"/>
    </source>
</evidence>
<evidence type="ECO:0000313" key="6">
    <source>
        <dbReference type="Proteomes" id="UP000199544"/>
    </source>
</evidence>
<evidence type="ECO:0000313" key="5">
    <source>
        <dbReference type="EMBL" id="SDN10485.1"/>
    </source>
</evidence>
<feature type="domain" description="Repressor Rok winged helix" evidence="3">
    <location>
        <begin position="109"/>
        <end position="163"/>
    </location>
</feature>
<feature type="domain" description="Rok N-terminal oligomerisation" evidence="4">
    <location>
        <begin position="1"/>
        <end position="41"/>
    </location>
</feature>
<protein>
    <submittedName>
        <fullName evidence="5">Uncharacterized protein</fullName>
    </submittedName>
</protein>
<dbReference type="AlphaFoldDB" id="A0A1G9YPE2"/>
<reference evidence="6" key="1">
    <citation type="submission" date="2016-10" db="EMBL/GenBank/DDBJ databases">
        <authorList>
            <person name="Varghese N."/>
            <person name="Submissions S."/>
        </authorList>
    </citation>
    <scope>NUCLEOTIDE SEQUENCE [LARGE SCALE GENOMIC DNA]</scope>
    <source>
        <strain evidence="6">CGMCC 1.6854</strain>
    </source>
</reference>
<dbReference type="Pfam" id="PF23159">
    <property type="entry name" value="WHD_Rok"/>
    <property type="match status" value="1"/>
</dbReference>
<evidence type="ECO:0000256" key="1">
    <source>
        <dbReference type="SAM" id="Coils"/>
    </source>
</evidence>
<feature type="coiled-coil region" evidence="1">
    <location>
        <begin position="12"/>
        <end position="43"/>
    </location>
</feature>
<dbReference type="STRING" id="459525.SAMN04488137_3552"/>
<dbReference type="RefSeq" id="WP_090236382.1">
    <property type="nucleotide sequence ID" value="NZ_FNHW01000001.1"/>
</dbReference>